<dbReference type="PANTHER" id="PTHR43542">
    <property type="entry name" value="METHYLTRANSFERASE"/>
    <property type="match status" value="1"/>
</dbReference>
<dbReference type="InterPro" id="IPR004398">
    <property type="entry name" value="RNA_MeTrfase_RsmD"/>
</dbReference>
<dbReference type="InterPro" id="IPR002052">
    <property type="entry name" value="DNA_methylase_N6_adenine_CS"/>
</dbReference>
<evidence type="ECO:0000256" key="1">
    <source>
        <dbReference type="ARBA" id="ARBA00002649"/>
    </source>
</evidence>
<gene>
    <name evidence="9" type="ORF">BI364_01075</name>
</gene>
<dbReference type="CDD" id="cd02440">
    <property type="entry name" value="AdoMet_MTases"/>
    <property type="match status" value="1"/>
</dbReference>
<keyword evidence="8" id="KW-0949">S-adenosyl-L-methionine</keyword>
<organism evidence="9 10">
    <name type="scientific">Acidihalobacter yilgarnensis</name>
    <dbReference type="NCBI Taxonomy" id="2819280"/>
    <lineage>
        <taxon>Bacteria</taxon>
        <taxon>Pseudomonadati</taxon>
        <taxon>Pseudomonadota</taxon>
        <taxon>Gammaproteobacteria</taxon>
        <taxon>Chromatiales</taxon>
        <taxon>Ectothiorhodospiraceae</taxon>
        <taxon>Acidihalobacter</taxon>
    </lineage>
</organism>
<dbReference type="InterPro" id="IPR029063">
    <property type="entry name" value="SAM-dependent_MTases_sf"/>
</dbReference>
<dbReference type="KEGG" id="aprs:BI364_01075"/>
<dbReference type="EC" id="2.1.1.171" evidence="3 8"/>
<dbReference type="Proteomes" id="UP000095401">
    <property type="component" value="Chromosome"/>
</dbReference>
<dbReference type="Gene3D" id="3.40.50.150">
    <property type="entry name" value="Vaccinia Virus protein VP39"/>
    <property type="match status" value="1"/>
</dbReference>
<keyword evidence="6 8" id="KW-0808">Transferase</keyword>
<keyword evidence="5 8" id="KW-0489">Methyltransferase</keyword>
<evidence type="ECO:0000313" key="9">
    <source>
        <dbReference type="EMBL" id="AOU96788.1"/>
    </source>
</evidence>
<dbReference type="EMBL" id="CP017415">
    <property type="protein sequence ID" value="AOU96788.1"/>
    <property type="molecule type" value="Genomic_DNA"/>
</dbReference>
<dbReference type="PANTHER" id="PTHR43542:SF1">
    <property type="entry name" value="METHYLTRANSFERASE"/>
    <property type="match status" value="1"/>
</dbReference>
<evidence type="ECO:0000256" key="6">
    <source>
        <dbReference type="ARBA" id="ARBA00022679"/>
    </source>
</evidence>
<evidence type="ECO:0000256" key="5">
    <source>
        <dbReference type="ARBA" id="ARBA00022603"/>
    </source>
</evidence>
<evidence type="ECO:0000256" key="2">
    <source>
        <dbReference type="ARBA" id="ARBA00005269"/>
    </source>
</evidence>
<comment type="similarity">
    <text evidence="2 8">Belongs to the methyltransferase superfamily. RsmD family.</text>
</comment>
<name>A0A1D8IJZ2_9GAMM</name>
<comment type="function">
    <text evidence="1 8">Specifically methylates the guanine in position 966 of 16S rRNA in the assembled 30S particle.</text>
</comment>
<dbReference type="GO" id="GO:0052913">
    <property type="term" value="F:16S rRNA (guanine(966)-N(2))-methyltransferase activity"/>
    <property type="evidence" value="ECO:0007669"/>
    <property type="project" value="UniProtKB-EC"/>
</dbReference>
<accession>A0A1D8IJZ2</accession>
<dbReference type="RefSeq" id="WP_070077181.1">
    <property type="nucleotide sequence ID" value="NZ_CP017415.1"/>
</dbReference>
<dbReference type="PROSITE" id="PS00092">
    <property type="entry name" value="N6_MTASE"/>
    <property type="match status" value="1"/>
</dbReference>
<dbReference type="NCBIfam" id="TIGR00095">
    <property type="entry name" value="16S rRNA (guanine(966)-N(2))-methyltransferase RsmD"/>
    <property type="match status" value="1"/>
</dbReference>
<protein>
    <recommendedName>
        <fullName evidence="4 8">Ribosomal RNA small subunit methyltransferase D</fullName>
        <ecNumber evidence="3 8">2.1.1.171</ecNumber>
    </recommendedName>
</protein>
<proteinExistence type="inferred from homology"/>
<keyword evidence="10" id="KW-1185">Reference proteome</keyword>
<evidence type="ECO:0000256" key="7">
    <source>
        <dbReference type="ARBA" id="ARBA00048326"/>
    </source>
</evidence>
<keyword evidence="8" id="KW-0698">rRNA processing</keyword>
<dbReference type="AlphaFoldDB" id="A0A1D8IJZ2"/>
<dbReference type="SUPFAM" id="SSF53335">
    <property type="entry name" value="S-adenosyl-L-methionine-dependent methyltransferases"/>
    <property type="match status" value="1"/>
</dbReference>
<evidence type="ECO:0000256" key="8">
    <source>
        <dbReference type="PIRNR" id="PIRNR004553"/>
    </source>
</evidence>
<dbReference type="PIRSF" id="PIRSF004553">
    <property type="entry name" value="CHP00095"/>
    <property type="match status" value="1"/>
</dbReference>
<comment type="catalytic activity">
    <reaction evidence="7 8">
        <text>guanosine(966) in 16S rRNA + S-adenosyl-L-methionine = N(2)-methylguanosine(966) in 16S rRNA + S-adenosyl-L-homocysteine + H(+)</text>
        <dbReference type="Rhea" id="RHEA:23548"/>
        <dbReference type="Rhea" id="RHEA-COMP:10211"/>
        <dbReference type="Rhea" id="RHEA-COMP:10212"/>
        <dbReference type="ChEBI" id="CHEBI:15378"/>
        <dbReference type="ChEBI" id="CHEBI:57856"/>
        <dbReference type="ChEBI" id="CHEBI:59789"/>
        <dbReference type="ChEBI" id="CHEBI:74269"/>
        <dbReference type="ChEBI" id="CHEBI:74481"/>
        <dbReference type="EC" id="2.1.1.171"/>
    </reaction>
</comment>
<evidence type="ECO:0000256" key="4">
    <source>
        <dbReference type="ARBA" id="ARBA00013682"/>
    </source>
</evidence>
<reference evidence="10" key="1">
    <citation type="submission" date="2016-09" db="EMBL/GenBank/DDBJ databases">
        <title>Acidihalobacter prosperus F5.</title>
        <authorList>
            <person name="Khaleque H.N."/>
            <person name="Ramsay J.P."/>
            <person name="Kaksonen A.H."/>
            <person name="Boxall N.J."/>
            <person name="Watkin E.L.J."/>
        </authorList>
    </citation>
    <scope>NUCLEOTIDE SEQUENCE [LARGE SCALE GENOMIC DNA]</scope>
    <source>
        <strain evidence="10">F5</strain>
    </source>
</reference>
<sequence>MAVTRKRRGNPRAGAANQLRIIGGRWRGRRIDFPDAPGLRPTIDRVRETLFNWLQWALPGSVCLDLFAGSGALGLEAASRGAAEVVMIESAPQVAACLRENAARFGAIGVDVVNTTAQAYLQNPTRTFDIVFLDPPFAHDLLAPTLSALVDGGWLRPGAWVYLEYPADAGMPTLPPGLTLSRQQRAGQAAYALARWQTKTDSVADW</sequence>
<evidence type="ECO:0000256" key="3">
    <source>
        <dbReference type="ARBA" id="ARBA00012141"/>
    </source>
</evidence>
<dbReference type="GO" id="GO:0003676">
    <property type="term" value="F:nucleic acid binding"/>
    <property type="evidence" value="ECO:0007669"/>
    <property type="project" value="InterPro"/>
</dbReference>
<evidence type="ECO:0000313" key="10">
    <source>
        <dbReference type="Proteomes" id="UP000095401"/>
    </source>
</evidence>
<dbReference type="Pfam" id="PF03602">
    <property type="entry name" value="Cons_hypoth95"/>
    <property type="match status" value="1"/>
</dbReference>